<dbReference type="InterPro" id="IPR014756">
    <property type="entry name" value="Ig_E-set"/>
</dbReference>
<feature type="active site" evidence="6">
    <location>
        <position position="546"/>
    </location>
</feature>
<name>A0A521DD88_SACCC</name>
<evidence type="ECO:0000256" key="2">
    <source>
        <dbReference type="ARBA" id="ARBA00022801"/>
    </source>
</evidence>
<feature type="domain" description="Cellulase Ig-like" evidence="9">
    <location>
        <begin position="30"/>
        <end position="104"/>
    </location>
</feature>
<evidence type="ECO:0000256" key="6">
    <source>
        <dbReference type="PROSITE-ProRule" id="PRU10060"/>
    </source>
</evidence>
<proteinExistence type="inferred from homology"/>
<keyword evidence="2 6" id="KW-0378">Hydrolase</keyword>
<dbReference type="InterPro" id="IPR013783">
    <property type="entry name" value="Ig-like_fold"/>
</dbReference>
<dbReference type="PANTHER" id="PTHR22298">
    <property type="entry name" value="ENDO-1,4-BETA-GLUCANASE"/>
    <property type="match status" value="1"/>
</dbReference>
<accession>A0A521DD88</accession>
<keyword evidence="3 6" id="KW-0119">Carbohydrate metabolism</keyword>
<dbReference type="GO" id="GO:0008810">
    <property type="term" value="F:cellulase activity"/>
    <property type="evidence" value="ECO:0007669"/>
    <property type="project" value="UniProtKB-EC"/>
</dbReference>
<feature type="domain" description="Glycoside hydrolase family 9" evidence="8">
    <location>
        <begin position="115"/>
        <end position="559"/>
    </location>
</feature>
<protein>
    <recommendedName>
        <fullName evidence="7">Endoglucanase</fullName>
        <ecNumber evidence="7">3.2.1.4</ecNumber>
    </recommendedName>
</protein>
<feature type="active site" evidence="6">
    <location>
        <position position="537"/>
    </location>
</feature>
<dbReference type="SUPFAM" id="SSF48208">
    <property type="entry name" value="Six-hairpin glycosidases"/>
    <property type="match status" value="1"/>
</dbReference>
<dbReference type="InterPro" id="IPR004197">
    <property type="entry name" value="Cellulase_Ig-like"/>
</dbReference>
<evidence type="ECO:0000313" key="11">
    <source>
        <dbReference type="Proteomes" id="UP000319040"/>
    </source>
</evidence>
<gene>
    <name evidence="10" type="ORF">SAMN06265379_10581</name>
</gene>
<dbReference type="InterPro" id="IPR012341">
    <property type="entry name" value="6hp_glycosidase-like_sf"/>
</dbReference>
<dbReference type="Gene3D" id="1.50.10.10">
    <property type="match status" value="1"/>
</dbReference>
<dbReference type="PROSITE" id="PS51257">
    <property type="entry name" value="PROKAR_LIPOPROTEIN"/>
    <property type="match status" value="1"/>
</dbReference>
<evidence type="ECO:0000256" key="7">
    <source>
        <dbReference type="RuleBase" id="RU361166"/>
    </source>
</evidence>
<evidence type="ECO:0000256" key="1">
    <source>
        <dbReference type="ARBA" id="ARBA00007072"/>
    </source>
</evidence>
<dbReference type="InterPro" id="IPR008928">
    <property type="entry name" value="6-hairpin_glycosidase_sf"/>
</dbReference>
<dbReference type="RefSeq" id="WP_142533542.1">
    <property type="nucleotide sequence ID" value="NZ_FXTB01000005.1"/>
</dbReference>
<keyword evidence="7" id="KW-0136">Cellulose degradation</keyword>
<dbReference type="InterPro" id="IPR001701">
    <property type="entry name" value="Glyco_hydro_9"/>
</dbReference>
<evidence type="ECO:0000313" key="10">
    <source>
        <dbReference type="EMBL" id="SMO69558.1"/>
    </source>
</evidence>
<dbReference type="EC" id="3.2.1.4" evidence="7"/>
<dbReference type="AlphaFoldDB" id="A0A521DD88"/>
<evidence type="ECO:0000256" key="3">
    <source>
        <dbReference type="ARBA" id="ARBA00023277"/>
    </source>
</evidence>
<dbReference type="Pfam" id="PF00759">
    <property type="entry name" value="Glyco_hydro_9"/>
    <property type="match status" value="1"/>
</dbReference>
<reference evidence="10 11" key="1">
    <citation type="submission" date="2017-05" db="EMBL/GenBank/DDBJ databases">
        <authorList>
            <person name="Varghese N."/>
            <person name="Submissions S."/>
        </authorList>
    </citation>
    <scope>NUCLEOTIDE SEQUENCE [LARGE SCALE GENOMIC DNA]</scope>
    <source>
        <strain evidence="10 11">DSM 27040</strain>
    </source>
</reference>
<organism evidence="10 11">
    <name type="scientific">Saccharicrinis carchari</name>
    <dbReference type="NCBI Taxonomy" id="1168039"/>
    <lineage>
        <taxon>Bacteria</taxon>
        <taxon>Pseudomonadati</taxon>
        <taxon>Bacteroidota</taxon>
        <taxon>Bacteroidia</taxon>
        <taxon>Marinilabiliales</taxon>
        <taxon>Marinilabiliaceae</taxon>
        <taxon>Saccharicrinis</taxon>
    </lineage>
</organism>
<dbReference type="PROSITE" id="PS00698">
    <property type="entry name" value="GH9_3"/>
    <property type="match status" value="1"/>
</dbReference>
<dbReference type="Proteomes" id="UP000319040">
    <property type="component" value="Unassembled WGS sequence"/>
</dbReference>
<evidence type="ECO:0000259" key="8">
    <source>
        <dbReference type="Pfam" id="PF00759"/>
    </source>
</evidence>
<evidence type="ECO:0000256" key="4">
    <source>
        <dbReference type="ARBA" id="ARBA00023295"/>
    </source>
</evidence>
<dbReference type="GO" id="GO:0030245">
    <property type="term" value="P:cellulose catabolic process"/>
    <property type="evidence" value="ECO:0007669"/>
    <property type="project" value="UniProtKB-KW"/>
</dbReference>
<comment type="similarity">
    <text evidence="1 6 7">Belongs to the glycosyl hydrolase 9 (cellulase E) family.</text>
</comment>
<dbReference type="Pfam" id="PF02927">
    <property type="entry name" value="CelD_N"/>
    <property type="match status" value="1"/>
</dbReference>
<dbReference type="SUPFAM" id="SSF81296">
    <property type="entry name" value="E set domains"/>
    <property type="match status" value="1"/>
</dbReference>
<sequence>MQSRKITLWLNILLIVLTACESKSGEVQIPVLYNQVGYITDGTKLALVSPDVDEVVILNDKDEVALRIVPDAALFWELSGDAVRKVNFSSLGKPGEYRMVVNSEEYPFSIADKPYTELSKAALKALYFNRSGMAIDSTHGGKWARSAGHPDTVVYIHTSAADEMRPEGTILSSPLGWYDAGDYNKYVVNSGITTYTMFRALEDFSDYYTSLKIGIPDSRDGVPDLLTETLYNFRWLITMQDPNDGGVYHKLTTKKFENMIMPKDAVRDRYVVAKTTSATLDYAALMAHASKVLKSYGEDYDPLAAEALENAIKAWEWAVLNPDVLYEQPKDIETGAYDDKHINDEWFWAASELYLATGEEQYLDSAKRFYNKPGVPGWIDVRALGVYSLLDNRELISDTAWTNLLTQDFIFLADSLVALSQTAPYGVSIHVFEWGSNAQVANEGMVKLFAHKLTNNPKYLDSALSDLDYLLGRNATGYCFVTGFGKNKVMNIHHRPSAADGVQDPVPGFLVGGPNTVILTDCPDAERSLMPAKSFVDRECSYSTNEIAINWNAPLIYLLGGVDAQLCR</sequence>
<keyword evidence="4 6" id="KW-0326">Glycosidase</keyword>
<keyword evidence="11" id="KW-1185">Reference proteome</keyword>
<evidence type="ECO:0000256" key="5">
    <source>
        <dbReference type="ARBA" id="ARBA00023326"/>
    </source>
</evidence>
<dbReference type="OrthoDB" id="9808897at2"/>
<keyword evidence="5 6" id="KW-0624">Polysaccharide degradation</keyword>
<dbReference type="EMBL" id="FXTB01000005">
    <property type="protein sequence ID" value="SMO69558.1"/>
    <property type="molecule type" value="Genomic_DNA"/>
</dbReference>
<dbReference type="CDD" id="cd02850">
    <property type="entry name" value="E_set_Cellulase_N"/>
    <property type="match status" value="1"/>
</dbReference>
<dbReference type="Gene3D" id="2.60.40.10">
    <property type="entry name" value="Immunoglobulins"/>
    <property type="match status" value="1"/>
</dbReference>
<dbReference type="InterPro" id="IPR033126">
    <property type="entry name" value="Glyco_hydro_9_Asp/Glu_AS"/>
</dbReference>
<evidence type="ECO:0000259" key="9">
    <source>
        <dbReference type="Pfam" id="PF02927"/>
    </source>
</evidence>
<comment type="catalytic activity">
    <reaction evidence="7">
        <text>Endohydrolysis of (1-&gt;4)-beta-D-glucosidic linkages in cellulose, lichenin and cereal beta-D-glucans.</text>
        <dbReference type="EC" id="3.2.1.4"/>
    </reaction>
</comment>